<dbReference type="Proteomes" id="UP000324324">
    <property type="component" value="Unassembled WGS sequence"/>
</dbReference>
<dbReference type="Pfam" id="PF12146">
    <property type="entry name" value="Hydrolase_4"/>
    <property type="match status" value="1"/>
</dbReference>
<gene>
    <name evidence="2" type="ORF">F1599_22175</name>
</gene>
<dbReference type="SUPFAM" id="SSF53474">
    <property type="entry name" value="alpha/beta-Hydrolases"/>
    <property type="match status" value="1"/>
</dbReference>
<dbReference type="InterPro" id="IPR022742">
    <property type="entry name" value="Hydrolase_4"/>
</dbReference>
<accession>A0A5M8A6K1</accession>
<dbReference type="PANTHER" id="PTHR42103:SF2">
    <property type="entry name" value="AB HYDROLASE-1 DOMAIN-CONTAINING PROTEIN"/>
    <property type="match status" value="1"/>
</dbReference>
<keyword evidence="3" id="KW-1185">Reference proteome</keyword>
<reference evidence="2 3" key="1">
    <citation type="submission" date="2019-09" db="EMBL/GenBank/DDBJ databases">
        <title>Isolation of a novel species in the genus Cupriavidus from patients with sepsis using whole genome sequencing.</title>
        <authorList>
            <person name="Kweon O.J."/>
            <person name="Lee M.-K."/>
        </authorList>
    </citation>
    <scope>NUCLEOTIDE SEQUENCE [LARGE SCALE GENOMIC DNA]</scope>
    <source>
        <strain evidence="2 3">MKL-01</strain>
    </source>
</reference>
<dbReference type="RefSeq" id="WP_150084607.1">
    <property type="nucleotide sequence ID" value="NZ_VWRN01000060.1"/>
</dbReference>
<dbReference type="InterPro" id="IPR029058">
    <property type="entry name" value="AB_hydrolase_fold"/>
</dbReference>
<feature type="domain" description="Serine aminopeptidase S33" evidence="1">
    <location>
        <begin position="56"/>
        <end position="143"/>
    </location>
</feature>
<dbReference type="EMBL" id="VWRN01000060">
    <property type="protein sequence ID" value="KAA6118001.1"/>
    <property type="molecule type" value="Genomic_DNA"/>
</dbReference>
<dbReference type="AlphaFoldDB" id="A0A5M8A6K1"/>
<name>A0A5M8A6K1_9BURK</name>
<organism evidence="2 3">
    <name type="scientific">Cupriavidus cauae</name>
    <dbReference type="NCBI Taxonomy" id="2608999"/>
    <lineage>
        <taxon>Bacteria</taxon>
        <taxon>Pseudomonadati</taxon>
        <taxon>Pseudomonadota</taxon>
        <taxon>Betaproteobacteria</taxon>
        <taxon>Burkholderiales</taxon>
        <taxon>Burkholderiaceae</taxon>
        <taxon>Cupriavidus</taxon>
    </lineage>
</organism>
<evidence type="ECO:0000313" key="3">
    <source>
        <dbReference type="Proteomes" id="UP000324324"/>
    </source>
</evidence>
<protein>
    <submittedName>
        <fullName evidence="2">GntR family transcriptional regulator</fullName>
    </submittedName>
</protein>
<dbReference type="Gene3D" id="3.40.50.1820">
    <property type="entry name" value="alpha/beta hydrolase"/>
    <property type="match status" value="1"/>
</dbReference>
<sequence length="225" mass="23821">MALTITPGTTTRTLIRGEAGDIELLIDSPKDAVQGIAVVGHPHPMQGGTADHKVPHQLARELTAHGFLAVRPNFRGVGATQGEHDAGVGETNDMLAVVDHLREQYPGLPLALAGFSFGAFVAALASVQLTQRGIAIDHLILTGMPSGPVANHRSYDTPPVPANALVIHGEDDERVALSAIFDWARPQQLPVVVVPGADHFFTGKLPVLRRQVASYLERPPASAEA</sequence>
<proteinExistence type="predicted"/>
<evidence type="ECO:0000259" key="1">
    <source>
        <dbReference type="Pfam" id="PF12146"/>
    </source>
</evidence>
<evidence type="ECO:0000313" key="2">
    <source>
        <dbReference type="EMBL" id="KAA6118001.1"/>
    </source>
</evidence>
<comment type="caution">
    <text evidence="2">The sequence shown here is derived from an EMBL/GenBank/DDBJ whole genome shotgun (WGS) entry which is preliminary data.</text>
</comment>
<dbReference type="PANTHER" id="PTHR42103">
    <property type="entry name" value="ALPHA/BETA-HYDROLASES SUPERFAMILY PROTEIN"/>
    <property type="match status" value="1"/>
</dbReference>